<accession>A0ABP7WF13</accession>
<reference evidence="2" key="1">
    <citation type="journal article" date="2019" name="Int. J. Syst. Evol. Microbiol.">
        <title>The Global Catalogue of Microorganisms (GCM) 10K type strain sequencing project: providing services to taxonomists for standard genome sequencing and annotation.</title>
        <authorList>
            <consortium name="The Broad Institute Genomics Platform"/>
            <consortium name="The Broad Institute Genome Sequencing Center for Infectious Disease"/>
            <person name="Wu L."/>
            <person name="Ma J."/>
        </authorList>
    </citation>
    <scope>NUCLEOTIDE SEQUENCE [LARGE SCALE GENOMIC DNA]</scope>
    <source>
        <strain evidence="2">JCM 17085</strain>
    </source>
</reference>
<sequence length="102" mass="11539">MLNKASAMSNYLISIPGNQSKVSATIYDLKSKLKVKAVELVKATYKTTKGEISFYVTIGKKILAFETSGYKKHRQLLILQMISWYCIYMGWVEAQIHATLPC</sequence>
<dbReference type="EMBL" id="BAABCV010000002">
    <property type="protein sequence ID" value="GAA4087698.1"/>
    <property type="molecule type" value="Genomic_DNA"/>
</dbReference>
<dbReference type="Proteomes" id="UP001500841">
    <property type="component" value="Unassembled WGS sequence"/>
</dbReference>
<keyword evidence="2" id="KW-1185">Reference proteome</keyword>
<organism evidence="1 2">
    <name type="scientific">Mucilaginibacter panaciglaebae</name>
    <dbReference type="NCBI Taxonomy" id="502331"/>
    <lineage>
        <taxon>Bacteria</taxon>
        <taxon>Pseudomonadati</taxon>
        <taxon>Bacteroidota</taxon>
        <taxon>Sphingobacteriia</taxon>
        <taxon>Sphingobacteriales</taxon>
        <taxon>Sphingobacteriaceae</taxon>
        <taxon>Mucilaginibacter</taxon>
    </lineage>
</organism>
<protein>
    <submittedName>
        <fullName evidence="1">Uncharacterized protein</fullName>
    </submittedName>
</protein>
<comment type="caution">
    <text evidence="1">The sequence shown here is derived from an EMBL/GenBank/DDBJ whole genome shotgun (WGS) entry which is preliminary data.</text>
</comment>
<evidence type="ECO:0000313" key="2">
    <source>
        <dbReference type="Proteomes" id="UP001500841"/>
    </source>
</evidence>
<proteinExistence type="predicted"/>
<gene>
    <name evidence="1" type="ORF">GCM10022392_06040</name>
</gene>
<name>A0ABP7WF13_9SPHI</name>
<evidence type="ECO:0000313" key="1">
    <source>
        <dbReference type="EMBL" id="GAA4087698.1"/>
    </source>
</evidence>